<proteinExistence type="predicted"/>
<dbReference type="EMBL" id="ACJW02000002">
    <property type="protein sequence ID" value="EEP68452.1"/>
    <property type="molecule type" value="Genomic_DNA"/>
</dbReference>
<gene>
    <name evidence="1" type="ORF">GCWU000324_00348</name>
</gene>
<accession>C4GHL4</accession>
<dbReference type="AlphaFoldDB" id="C4GHL4"/>
<reference evidence="1" key="1">
    <citation type="submission" date="2009-04" db="EMBL/GenBank/DDBJ databases">
        <authorList>
            <person name="Weinstock G."/>
            <person name="Sodergren E."/>
            <person name="Clifton S."/>
            <person name="Fulton L."/>
            <person name="Fulton B."/>
            <person name="Courtney L."/>
            <person name="Fronick C."/>
            <person name="Harrison M."/>
            <person name="Strong C."/>
            <person name="Farmer C."/>
            <person name="Delahaunty K."/>
            <person name="Markovic C."/>
            <person name="Hall O."/>
            <person name="Minx P."/>
            <person name="Tomlinson C."/>
            <person name="Mitreva M."/>
            <person name="Nelson J."/>
            <person name="Hou S."/>
            <person name="Wollam A."/>
            <person name="Pepin K.H."/>
            <person name="Johnson M."/>
            <person name="Bhonagiri V."/>
            <person name="Nash W.E."/>
            <person name="Warren W."/>
            <person name="Chinwalla A."/>
            <person name="Mardis E.R."/>
            <person name="Wilson R.K."/>
        </authorList>
    </citation>
    <scope>NUCLEOTIDE SEQUENCE [LARGE SCALE GENOMIC DNA]</scope>
    <source>
        <strain evidence="1">ATCC 51147</strain>
    </source>
</reference>
<dbReference type="Proteomes" id="UP000003009">
    <property type="component" value="Unassembled WGS sequence"/>
</dbReference>
<evidence type="ECO:0000313" key="1">
    <source>
        <dbReference type="EMBL" id="EEP68452.1"/>
    </source>
</evidence>
<organism evidence="1 2">
    <name type="scientific">Kingella oralis ATCC 51147</name>
    <dbReference type="NCBI Taxonomy" id="629741"/>
    <lineage>
        <taxon>Bacteria</taxon>
        <taxon>Pseudomonadati</taxon>
        <taxon>Pseudomonadota</taxon>
        <taxon>Betaproteobacteria</taxon>
        <taxon>Neisseriales</taxon>
        <taxon>Neisseriaceae</taxon>
        <taxon>Kingella</taxon>
    </lineage>
</organism>
<dbReference type="HOGENOM" id="CLU_3217394_0_0_4"/>
<evidence type="ECO:0000313" key="2">
    <source>
        <dbReference type="Proteomes" id="UP000003009"/>
    </source>
</evidence>
<name>C4GHL4_9NEIS</name>
<sequence length="44" mass="4746">MVFYAACFADNLITNARAQIGATLQAVNHKPFAHSTQLNPSNKA</sequence>
<comment type="caution">
    <text evidence="1">The sequence shown here is derived from an EMBL/GenBank/DDBJ whole genome shotgun (WGS) entry which is preliminary data.</text>
</comment>
<protein>
    <submittedName>
        <fullName evidence="1">Uncharacterized protein</fullName>
    </submittedName>
</protein>
<keyword evidence="2" id="KW-1185">Reference proteome</keyword>